<protein>
    <recommendedName>
        <fullName evidence="3">Glycoside hydrolase family 31 TIM barrel domain-containing protein</fullName>
    </recommendedName>
</protein>
<reference evidence="4 5" key="1">
    <citation type="journal article" date="2020" name="Fungal Divers.">
        <title>Resolving the Mortierellaceae phylogeny through synthesis of multi-gene phylogenetics and phylogenomics.</title>
        <authorList>
            <person name="Vandepol N."/>
            <person name="Liber J."/>
            <person name="Desiro A."/>
            <person name="Na H."/>
            <person name="Kennedy M."/>
            <person name="Barry K."/>
            <person name="Grigoriev I.V."/>
            <person name="Miller A.N."/>
            <person name="O'Donnell K."/>
            <person name="Stajich J.E."/>
            <person name="Bonito G."/>
        </authorList>
    </citation>
    <scope>NUCLEOTIDE SEQUENCE [LARGE SCALE GENOMIC DNA]</scope>
    <source>
        <strain evidence="4 5">AD045</strain>
    </source>
</reference>
<feature type="domain" description="Glycoside hydrolase family 31 TIM barrel" evidence="3">
    <location>
        <begin position="43"/>
        <end position="107"/>
    </location>
</feature>
<dbReference type="InterPro" id="IPR000322">
    <property type="entry name" value="Glyco_hydro_31_TIM"/>
</dbReference>
<evidence type="ECO:0000313" key="5">
    <source>
        <dbReference type="Proteomes" id="UP001194696"/>
    </source>
</evidence>
<dbReference type="Pfam" id="PF01055">
    <property type="entry name" value="Glyco_hydro_31_2nd"/>
    <property type="match status" value="1"/>
</dbReference>
<keyword evidence="2" id="KW-0326">Glycosidase</keyword>
<dbReference type="Gene3D" id="3.20.20.80">
    <property type="entry name" value="Glycosidases"/>
    <property type="match status" value="1"/>
</dbReference>
<evidence type="ECO:0000313" key="4">
    <source>
        <dbReference type="EMBL" id="KAG0288114.1"/>
    </source>
</evidence>
<comment type="caution">
    <text evidence="4">The sequence shown here is derived from an EMBL/GenBank/DDBJ whole genome shotgun (WGS) entry which is preliminary data.</text>
</comment>
<comment type="similarity">
    <text evidence="1 2">Belongs to the glycosyl hydrolase 31 family.</text>
</comment>
<proteinExistence type="inferred from homology"/>
<evidence type="ECO:0000259" key="3">
    <source>
        <dbReference type="Pfam" id="PF01055"/>
    </source>
</evidence>
<keyword evidence="2" id="KW-0378">Hydrolase</keyword>
<organism evidence="4 5">
    <name type="scientific">Linnemannia gamsii</name>
    <dbReference type="NCBI Taxonomy" id="64522"/>
    <lineage>
        <taxon>Eukaryota</taxon>
        <taxon>Fungi</taxon>
        <taxon>Fungi incertae sedis</taxon>
        <taxon>Mucoromycota</taxon>
        <taxon>Mortierellomycotina</taxon>
        <taxon>Mortierellomycetes</taxon>
        <taxon>Mortierellales</taxon>
        <taxon>Mortierellaceae</taxon>
        <taxon>Linnemannia</taxon>
    </lineage>
</organism>
<evidence type="ECO:0000256" key="2">
    <source>
        <dbReference type="RuleBase" id="RU361185"/>
    </source>
</evidence>
<dbReference type="PANTHER" id="PTHR22762">
    <property type="entry name" value="ALPHA-GLUCOSIDASE"/>
    <property type="match status" value="1"/>
</dbReference>
<keyword evidence="5" id="KW-1185">Reference proteome</keyword>
<name>A0ABQ7K0F8_9FUNG</name>
<accession>A0ABQ7K0F8</accession>
<dbReference type="EMBL" id="JAAAIM010000433">
    <property type="protein sequence ID" value="KAG0288114.1"/>
    <property type="molecule type" value="Genomic_DNA"/>
</dbReference>
<dbReference type="PANTHER" id="PTHR22762:SF133">
    <property type="entry name" value="P-TYPE DOMAIN-CONTAINING PROTEIN"/>
    <property type="match status" value="1"/>
</dbReference>
<dbReference type="InterPro" id="IPR017853">
    <property type="entry name" value="GH"/>
</dbReference>
<dbReference type="SUPFAM" id="SSF51445">
    <property type="entry name" value="(Trans)glycosidases"/>
    <property type="match status" value="1"/>
</dbReference>
<dbReference type="Proteomes" id="UP001194696">
    <property type="component" value="Unassembled WGS sequence"/>
</dbReference>
<gene>
    <name evidence="4" type="ORF">BGZ96_008058</name>
</gene>
<sequence length="112" mass="12480">MVRMQDIRIASEIEHLARRQDQSAPINLKYAINNAGRQAPLDEKTLAENAAHKNGLRLTDTHNLYGHTEAMATHHALLQLNPNQRPFILTRSSFSGTGSYAAKWTGKFTGLV</sequence>
<evidence type="ECO:0000256" key="1">
    <source>
        <dbReference type="ARBA" id="ARBA00007806"/>
    </source>
</evidence>